<evidence type="ECO:0000313" key="2">
    <source>
        <dbReference type="Proteomes" id="UP000479293"/>
    </source>
</evidence>
<gene>
    <name evidence="1" type="ORF">GBK04_20515</name>
</gene>
<name>A0A7C9FR48_9BACT</name>
<evidence type="ECO:0000313" key="1">
    <source>
        <dbReference type="EMBL" id="MPR35669.1"/>
    </source>
</evidence>
<protein>
    <recommendedName>
        <fullName evidence="3">Lipoprotein</fullName>
    </recommendedName>
</protein>
<comment type="caution">
    <text evidence="1">The sequence shown here is derived from an EMBL/GenBank/DDBJ whole genome shotgun (WGS) entry which is preliminary data.</text>
</comment>
<sequence length="228" mass="25017">MKKNLITFAVFAFSVLLMSGCKKKNLDVGFAPEIQKIVPQNVVDDLRARGMTINEGQKPPTIEGVYLASPYELLSPYAPEDSYEKGKIITGYLYRFTGQSDDKKKVQVNYKRDGDVDAGGGLGSFVSGNGNKFTVFAEVQGTVSGVNYTSLDVFSGEITPNGIADFQHTFYIVEKSESDGPNAELIPVNSGRVWFDNDRIAEKVSKYRLAVPEKSKDIYTGSLVGNNQ</sequence>
<proteinExistence type="predicted"/>
<dbReference type="Proteomes" id="UP000479293">
    <property type="component" value="Unassembled WGS sequence"/>
</dbReference>
<evidence type="ECO:0008006" key="3">
    <source>
        <dbReference type="Google" id="ProtNLM"/>
    </source>
</evidence>
<dbReference type="PROSITE" id="PS51257">
    <property type="entry name" value="PROKAR_LIPOPROTEIN"/>
    <property type="match status" value="1"/>
</dbReference>
<dbReference type="AlphaFoldDB" id="A0A7C9FR48"/>
<organism evidence="1 2">
    <name type="scientific">Salmonirosea aquatica</name>
    <dbReference type="NCBI Taxonomy" id="2654236"/>
    <lineage>
        <taxon>Bacteria</taxon>
        <taxon>Pseudomonadati</taxon>
        <taxon>Bacteroidota</taxon>
        <taxon>Cytophagia</taxon>
        <taxon>Cytophagales</taxon>
        <taxon>Spirosomataceae</taxon>
        <taxon>Salmonirosea</taxon>
    </lineage>
</organism>
<accession>A0A7C9FR48</accession>
<keyword evidence="2" id="KW-1185">Reference proteome</keyword>
<dbReference type="EMBL" id="WHLY01000002">
    <property type="protein sequence ID" value="MPR35669.1"/>
    <property type="molecule type" value="Genomic_DNA"/>
</dbReference>
<reference evidence="1 2" key="1">
    <citation type="submission" date="2019-10" db="EMBL/GenBank/DDBJ databases">
        <title>Draft Genome Sequence of Cytophagaceae sp. SJW1-29.</title>
        <authorList>
            <person name="Choi A."/>
        </authorList>
    </citation>
    <scope>NUCLEOTIDE SEQUENCE [LARGE SCALE GENOMIC DNA]</scope>
    <source>
        <strain evidence="1 2">SJW1-29</strain>
    </source>
</reference>
<dbReference type="RefSeq" id="WP_152762929.1">
    <property type="nucleotide sequence ID" value="NZ_WHLY01000002.1"/>
</dbReference>